<reference evidence="10 11" key="1">
    <citation type="submission" date="2017-03" db="EMBL/GenBank/DDBJ databases">
        <title>WGS assembly of Porphyra umbilicalis.</title>
        <authorList>
            <person name="Brawley S.H."/>
            <person name="Blouin N.A."/>
            <person name="Ficko-Blean E."/>
            <person name="Wheeler G.L."/>
            <person name="Lohr M."/>
            <person name="Goodson H.V."/>
            <person name="Jenkins J.W."/>
            <person name="Blaby-Haas C.E."/>
            <person name="Helliwell K.E."/>
            <person name="Chan C."/>
            <person name="Marriage T."/>
            <person name="Bhattacharya D."/>
            <person name="Klein A.S."/>
            <person name="Badis Y."/>
            <person name="Brodie J."/>
            <person name="Cao Y."/>
            <person name="Collen J."/>
            <person name="Dittami S.M."/>
            <person name="Gachon C.M."/>
            <person name="Green B.R."/>
            <person name="Karpowicz S."/>
            <person name="Kim J.W."/>
            <person name="Kudahl U."/>
            <person name="Lin S."/>
            <person name="Michel G."/>
            <person name="Mittag M."/>
            <person name="Olson B.J."/>
            <person name="Pangilinan J."/>
            <person name="Peng Y."/>
            <person name="Qiu H."/>
            <person name="Shu S."/>
            <person name="Singer J.T."/>
            <person name="Smith A.G."/>
            <person name="Sprecher B.N."/>
            <person name="Wagner V."/>
            <person name="Wang W."/>
            <person name="Wang Z.-Y."/>
            <person name="Yan J."/>
            <person name="Yarish C."/>
            <person name="Zoeuner-Riek S."/>
            <person name="Zhuang Y."/>
            <person name="Zou Y."/>
            <person name="Lindquist E.A."/>
            <person name="Grimwood J."/>
            <person name="Barry K."/>
            <person name="Rokhsar D.S."/>
            <person name="Schmutz J."/>
            <person name="Stiller J.W."/>
            <person name="Grossman A.R."/>
            <person name="Prochnik S.E."/>
        </authorList>
    </citation>
    <scope>NUCLEOTIDE SEQUENCE [LARGE SCALE GENOMIC DNA]</scope>
    <source>
        <strain evidence="10">4086291</strain>
    </source>
</reference>
<evidence type="ECO:0000256" key="6">
    <source>
        <dbReference type="ARBA" id="ARBA00022833"/>
    </source>
</evidence>
<dbReference type="GO" id="GO:0005615">
    <property type="term" value="C:extracellular space"/>
    <property type="evidence" value="ECO:0007669"/>
    <property type="project" value="TreeGrafter"/>
</dbReference>
<keyword evidence="7" id="KW-0482">Metalloprotease</keyword>
<dbReference type="OrthoDB" id="79562at2759"/>
<evidence type="ECO:0000256" key="7">
    <source>
        <dbReference type="ARBA" id="ARBA00023049"/>
    </source>
</evidence>
<keyword evidence="3" id="KW-0645">Protease</keyword>
<dbReference type="GO" id="GO:0043171">
    <property type="term" value="P:peptide catabolic process"/>
    <property type="evidence" value="ECO:0007669"/>
    <property type="project" value="TreeGrafter"/>
</dbReference>
<evidence type="ECO:0000256" key="2">
    <source>
        <dbReference type="ARBA" id="ARBA00010136"/>
    </source>
</evidence>
<feature type="domain" description="Peptidase M1 membrane alanine aminopeptidase" evidence="8">
    <location>
        <begin position="295"/>
        <end position="502"/>
    </location>
</feature>
<dbReference type="EMBL" id="KV919808">
    <property type="protein sequence ID" value="OSX69079.1"/>
    <property type="molecule type" value="Genomic_DNA"/>
</dbReference>
<feature type="non-terminal residue" evidence="10">
    <location>
        <position position="915"/>
    </location>
</feature>
<dbReference type="InterPro" id="IPR042097">
    <property type="entry name" value="Aminopeptidase_N-like_N_sf"/>
</dbReference>
<protein>
    <submittedName>
        <fullName evidence="10">Uncharacterized protein</fullName>
    </submittedName>
</protein>
<dbReference type="SUPFAM" id="SSF55486">
    <property type="entry name" value="Metalloproteases ('zincins'), catalytic domain"/>
    <property type="match status" value="1"/>
</dbReference>
<dbReference type="GO" id="GO:0005737">
    <property type="term" value="C:cytoplasm"/>
    <property type="evidence" value="ECO:0007669"/>
    <property type="project" value="TreeGrafter"/>
</dbReference>
<dbReference type="GO" id="GO:0016020">
    <property type="term" value="C:membrane"/>
    <property type="evidence" value="ECO:0007669"/>
    <property type="project" value="TreeGrafter"/>
</dbReference>
<dbReference type="InterPro" id="IPR027268">
    <property type="entry name" value="Peptidase_M4/M1_CTD_sf"/>
</dbReference>
<dbReference type="SUPFAM" id="SSF63737">
    <property type="entry name" value="Leukotriene A4 hydrolase N-terminal domain"/>
    <property type="match status" value="1"/>
</dbReference>
<keyword evidence="4" id="KW-0479">Metal-binding</keyword>
<evidence type="ECO:0000313" key="10">
    <source>
        <dbReference type="EMBL" id="OSX69079.1"/>
    </source>
</evidence>
<dbReference type="InterPro" id="IPR045357">
    <property type="entry name" value="Aminopeptidase_N-like_N"/>
</dbReference>
<name>A0A1X6NKD8_PORUM</name>
<proteinExistence type="inferred from homology"/>
<evidence type="ECO:0000259" key="8">
    <source>
        <dbReference type="Pfam" id="PF01433"/>
    </source>
</evidence>
<evidence type="ECO:0000256" key="4">
    <source>
        <dbReference type="ARBA" id="ARBA00022723"/>
    </source>
</evidence>
<evidence type="ECO:0000256" key="1">
    <source>
        <dbReference type="ARBA" id="ARBA00001947"/>
    </source>
</evidence>
<evidence type="ECO:0000256" key="5">
    <source>
        <dbReference type="ARBA" id="ARBA00022801"/>
    </source>
</evidence>
<dbReference type="Pfam" id="PF17900">
    <property type="entry name" value="Peptidase_M1_N"/>
    <property type="match status" value="1"/>
</dbReference>
<dbReference type="Proteomes" id="UP000218209">
    <property type="component" value="Unassembled WGS sequence"/>
</dbReference>
<sequence>MVRCGHDAGPAVTCAALAAAADGRVGGARSRDFAAGTTTPKYGPSLELEPTHLLLQLRIDIADRTAGGAVTTTVVARCDGARGLSLHAEDFADVSAVTLVTDGDGDGDGGGASSNGGPPADLSWTYDGHVIAVRLGGDGLAAGATARIRVAYSVSSPISGMFFSDPGRTPFVATDHETERARYWLPCVDHPAVRTSLRFELTLREGLTVLANGARLDGGAAGDVAAAPPGWTTTVWALTPPHRCPSYLLCIAAGDFVRADGGSYTDGGGVGREIAFFGPADATTADDLARTFGPTRSMIAWMTRRLGVAFPWPKYFQYAVGGGVGGAMENISLVSWHDTCVLDAGLHAERGFLIDMVNVHEMAHTFFGDLLVIAHFDDAWLKESWANYMELVYMADTHGADVAQAFWHQERLDYTGEVDDAYARPLSTRTFDCSWSMFDRHLYPGGAWRLHMLTTLVGPRPFWAAITAYLSAHAHGTVETVDLRRALEAATGRNLVRWFDQWVYMAGYPKLTATTSWNAATGVAAVTLRQTQADPSRRIGTFDLSVPVAVQAPSGEWLDAPPVVMTAEAPSGTTMVRLPGAPTAVVIDPHAVVLHTLDWSAAGEDLLARALATAPTAAGRVQAGVELGKRGTSRSIAALSAALRDEPCWAVRRQLAAVLPAATSVAAAAGLVAALDAETDARVVYVLVDALGKARGDAAAVAALTRVLATGTAGPLATAAALRGIGAQRSSAHVPALARWVGGTPPAPAGWSPASVGIAVRGALTGLGATRAADGLSALLGALDVDAADAGHPLRWLWVRAAAVAAAADAVAWADRPTRARVAEALVGIARRDGASSVRVAACRALVRLGGDAVEAGLPAVLTAVAGGLPNQDAVAVRRAAAEAGRAAVTVGEGEMPPAAAAAKEAEEAKEAVRA</sequence>
<dbReference type="Gene3D" id="2.60.40.1730">
    <property type="entry name" value="tricorn interacting facor f3 domain"/>
    <property type="match status" value="1"/>
</dbReference>
<dbReference type="Gene3D" id="1.10.390.10">
    <property type="entry name" value="Neutral Protease Domain 2"/>
    <property type="match status" value="1"/>
</dbReference>
<dbReference type="AlphaFoldDB" id="A0A1X6NKD8"/>
<feature type="domain" description="Aminopeptidase N-like N-terminal" evidence="9">
    <location>
        <begin position="50"/>
        <end position="248"/>
    </location>
</feature>
<dbReference type="InterPro" id="IPR001930">
    <property type="entry name" value="Peptidase_M1"/>
</dbReference>
<keyword evidence="11" id="KW-1185">Reference proteome</keyword>
<dbReference type="GO" id="GO:0042277">
    <property type="term" value="F:peptide binding"/>
    <property type="evidence" value="ECO:0007669"/>
    <property type="project" value="TreeGrafter"/>
</dbReference>
<dbReference type="InterPro" id="IPR014782">
    <property type="entry name" value="Peptidase_M1_dom"/>
</dbReference>
<organism evidence="10 11">
    <name type="scientific">Porphyra umbilicalis</name>
    <name type="common">Purple laver</name>
    <name type="synonym">Red alga</name>
    <dbReference type="NCBI Taxonomy" id="2786"/>
    <lineage>
        <taxon>Eukaryota</taxon>
        <taxon>Rhodophyta</taxon>
        <taxon>Bangiophyceae</taxon>
        <taxon>Bangiales</taxon>
        <taxon>Bangiaceae</taxon>
        <taxon>Porphyra</taxon>
    </lineage>
</organism>
<comment type="cofactor">
    <cofactor evidence="1">
        <name>Zn(2+)</name>
        <dbReference type="ChEBI" id="CHEBI:29105"/>
    </cofactor>
</comment>
<evidence type="ECO:0000256" key="3">
    <source>
        <dbReference type="ARBA" id="ARBA00022670"/>
    </source>
</evidence>
<dbReference type="PRINTS" id="PR00756">
    <property type="entry name" value="ALADIPTASE"/>
</dbReference>
<dbReference type="Pfam" id="PF01433">
    <property type="entry name" value="Peptidase_M1"/>
    <property type="match status" value="1"/>
</dbReference>
<evidence type="ECO:0000259" key="9">
    <source>
        <dbReference type="Pfam" id="PF17900"/>
    </source>
</evidence>
<keyword evidence="5" id="KW-0378">Hydrolase</keyword>
<keyword evidence="6" id="KW-0862">Zinc</keyword>
<dbReference type="GO" id="GO:0008270">
    <property type="term" value="F:zinc ion binding"/>
    <property type="evidence" value="ECO:0007669"/>
    <property type="project" value="InterPro"/>
</dbReference>
<accession>A0A1X6NKD8</accession>
<evidence type="ECO:0000313" key="11">
    <source>
        <dbReference type="Proteomes" id="UP000218209"/>
    </source>
</evidence>
<comment type="similarity">
    <text evidence="2">Belongs to the peptidase M1 family.</text>
</comment>
<dbReference type="PANTHER" id="PTHR11533">
    <property type="entry name" value="PROTEASE M1 ZINC METALLOPROTEASE"/>
    <property type="match status" value="1"/>
</dbReference>
<dbReference type="GO" id="GO:0070006">
    <property type="term" value="F:metalloaminopeptidase activity"/>
    <property type="evidence" value="ECO:0007669"/>
    <property type="project" value="TreeGrafter"/>
</dbReference>
<dbReference type="GO" id="GO:0006508">
    <property type="term" value="P:proteolysis"/>
    <property type="evidence" value="ECO:0007669"/>
    <property type="project" value="UniProtKB-KW"/>
</dbReference>
<gene>
    <name evidence="10" type="ORF">BU14_1895s0001</name>
</gene>
<dbReference type="PANTHER" id="PTHR11533:SF299">
    <property type="entry name" value="AMINOPEPTIDASE"/>
    <property type="match status" value="1"/>
</dbReference>
<dbReference type="InterPro" id="IPR050344">
    <property type="entry name" value="Peptidase_M1_aminopeptidases"/>
</dbReference>